<reference evidence="1" key="2">
    <citation type="journal article" date="2015" name="Fish Shellfish Immunol.">
        <title>Early steps in the European eel (Anguilla anguilla)-Vibrio vulnificus interaction in the gills: Role of the RtxA13 toxin.</title>
        <authorList>
            <person name="Callol A."/>
            <person name="Pajuelo D."/>
            <person name="Ebbesson L."/>
            <person name="Teles M."/>
            <person name="MacKenzie S."/>
            <person name="Amaro C."/>
        </authorList>
    </citation>
    <scope>NUCLEOTIDE SEQUENCE</scope>
</reference>
<dbReference type="EMBL" id="GBXM01029456">
    <property type="protein sequence ID" value="JAH79121.1"/>
    <property type="molecule type" value="Transcribed_RNA"/>
</dbReference>
<organism evidence="1">
    <name type="scientific">Anguilla anguilla</name>
    <name type="common">European freshwater eel</name>
    <name type="synonym">Muraena anguilla</name>
    <dbReference type="NCBI Taxonomy" id="7936"/>
    <lineage>
        <taxon>Eukaryota</taxon>
        <taxon>Metazoa</taxon>
        <taxon>Chordata</taxon>
        <taxon>Craniata</taxon>
        <taxon>Vertebrata</taxon>
        <taxon>Euteleostomi</taxon>
        <taxon>Actinopterygii</taxon>
        <taxon>Neopterygii</taxon>
        <taxon>Teleostei</taxon>
        <taxon>Anguilliformes</taxon>
        <taxon>Anguillidae</taxon>
        <taxon>Anguilla</taxon>
    </lineage>
</organism>
<protein>
    <submittedName>
        <fullName evidence="1">Uncharacterized protein</fullName>
    </submittedName>
</protein>
<accession>A0A0E9VM65</accession>
<evidence type="ECO:0000313" key="1">
    <source>
        <dbReference type="EMBL" id="JAH79121.1"/>
    </source>
</evidence>
<reference evidence="1" key="1">
    <citation type="submission" date="2014-11" db="EMBL/GenBank/DDBJ databases">
        <authorList>
            <person name="Amaro Gonzalez C."/>
        </authorList>
    </citation>
    <scope>NUCLEOTIDE SEQUENCE</scope>
</reference>
<dbReference type="AlphaFoldDB" id="A0A0E9VM65"/>
<proteinExistence type="predicted"/>
<sequence>MTGNTRLYKLYTPINSIRLRGKANILNGNVQIVINTDIFVPANH</sequence>
<name>A0A0E9VM65_ANGAN</name>